<evidence type="ECO:0000313" key="5">
    <source>
        <dbReference type="EMBL" id="GBC63113.1"/>
    </source>
</evidence>
<dbReference type="OrthoDB" id="5430072at2"/>
<dbReference type="InterPro" id="IPR000160">
    <property type="entry name" value="GGDEF_dom"/>
</dbReference>
<dbReference type="Pfam" id="PF13432">
    <property type="entry name" value="TPR_16"/>
    <property type="match status" value="1"/>
</dbReference>
<reference evidence="6" key="2">
    <citation type="submission" date="2019-01" db="EMBL/GenBank/DDBJ databases">
        <title>Genome sequence of Desulfonema ishimotonii strain Tokyo 01.</title>
        <authorList>
            <person name="Fukui M."/>
        </authorList>
    </citation>
    <scope>NUCLEOTIDE SEQUENCE [LARGE SCALE GENOMIC DNA]</scope>
    <source>
        <strain evidence="6">Tokyo 01</strain>
    </source>
</reference>
<feature type="repeat" description="TPR" evidence="3">
    <location>
        <begin position="195"/>
        <end position="228"/>
    </location>
</feature>
<evidence type="ECO:0000256" key="2">
    <source>
        <dbReference type="ARBA" id="ARBA00022803"/>
    </source>
</evidence>
<keyword evidence="1" id="KW-0677">Repeat</keyword>
<dbReference type="Pfam" id="PF00990">
    <property type="entry name" value="GGDEF"/>
    <property type="match status" value="1"/>
</dbReference>
<accession>A0A401G1P6</accession>
<comment type="caution">
    <text evidence="5">The sequence shown here is derived from an EMBL/GenBank/DDBJ whole genome shotgun (WGS) entry which is preliminary data.</text>
</comment>
<evidence type="ECO:0000256" key="1">
    <source>
        <dbReference type="ARBA" id="ARBA00022737"/>
    </source>
</evidence>
<evidence type="ECO:0000259" key="4">
    <source>
        <dbReference type="PROSITE" id="PS50887"/>
    </source>
</evidence>
<dbReference type="PANTHER" id="PTHR44858:SF1">
    <property type="entry name" value="UDP-N-ACETYLGLUCOSAMINE--PEPTIDE N-ACETYLGLUCOSAMINYLTRANSFERASE SPINDLY-RELATED"/>
    <property type="match status" value="1"/>
</dbReference>
<dbReference type="EMBL" id="BEXT01000001">
    <property type="protein sequence ID" value="GBC63113.1"/>
    <property type="molecule type" value="Genomic_DNA"/>
</dbReference>
<dbReference type="PROSITE" id="PS50005">
    <property type="entry name" value="TPR"/>
    <property type="match status" value="3"/>
</dbReference>
<dbReference type="SMART" id="SM00267">
    <property type="entry name" value="GGDEF"/>
    <property type="match status" value="1"/>
</dbReference>
<organism evidence="5 6">
    <name type="scientific">Desulfonema ishimotonii</name>
    <dbReference type="NCBI Taxonomy" id="45657"/>
    <lineage>
        <taxon>Bacteria</taxon>
        <taxon>Pseudomonadati</taxon>
        <taxon>Thermodesulfobacteriota</taxon>
        <taxon>Desulfobacteria</taxon>
        <taxon>Desulfobacterales</taxon>
        <taxon>Desulfococcaceae</taxon>
        <taxon>Desulfonema</taxon>
    </lineage>
</organism>
<proteinExistence type="predicted"/>
<dbReference type="Pfam" id="PF14559">
    <property type="entry name" value="TPR_19"/>
    <property type="match status" value="1"/>
</dbReference>
<dbReference type="Proteomes" id="UP000288096">
    <property type="component" value="Unassembled WGS sequence"/>
</dbReference>
<dbReference type="InterPro" id="IPR019734">
    <property type="entry name" value="TPR_rpt"/>
</dbReference>
<keyword evidence="6" id="KW-1185">Reference proteome</keyword>
<feature type="domain" description="GGDEF" evidence="4">
    <location>
        <begin position="69"/>
        <end position="195"/>
    </location>
</feature>
<feature type="repeat" description="TPR" evidence="3">
    <location>
        <begin position="331"/>
        <end position="364"/>
    </location>
</feature>
<evidence type="ECO:0000313" key="6">
    <source>
        <dbReference type="Proteomes" id="UP000288096"/>
    </source>
</evidence>
<dbReference type="InterPro" id="IPR011990">
    <property type="entry name" value="TPR-like_helical_dom_sf"/>
</dbReference>
<dbReference type="PANTHER" id="PTHR44858">
    <property type="entry name" value="TETRATRICOPEPTIDE REPEAT PROTEIN 6"/>
    <property type="match status" value="1"/>
</dbReference>
<dbReference type="PROSITE" id="PS50887">
    <property type="entry name" value="GGDEF"/>
    <property type="match status" value="1"/>
</dbReference>
<feature type="repeat" description="TPR" evidence="3">
    <location>
        <begin position="297"/>
        <end position="330"/>
    </location>
</feature>
<dbReference type="SUPFAM" id="SSF48452">
    <property type="entry name" value="TPR-like"/>
    <property type="match status" value="1"/>
</dbReference>
<keyword evidence="2 3" id="KW-0802">TPR repeat</keyword>
<reference evidence="6" key="1">
    <citation type="submission" date="2017-11" db="EMBL/GenBank/DDBJ databases">
        <authorList>
            <person name="Watanabe M."/>
            <person name="Kojima H."/>
        </authorList>
    </citation>
    <scope>NUCLEOTIDE SEQUENCE [LARGE SCALE GENOMIC DNA]</scope>
    <source>
        <strain evidence="6">Tokyo 01</strain>
    </source>
</reference>
<gene>
    <name evidence="5" type="ORF">DENIS_4102</name>
</gene>
<dbReference type="InterPro" id="IPR029787">
    <property type="entry name" value="Nucleotide_cyclase"/>
</dbReference>
<dbReference type="Gene3D" id="1.25.40.10">
    <property type="entry name" value="Tetratricopeptide repeat domain"/>
    <property type="match status" value="2"/>
</dbReference>
<dbReference type="InterPro" id="IPR043128">
    <property type="entry name" value="Rev_trsase/Diguanyl_cyclase"/>
</dbReference>
<protein>
    <recommendedName>
        <fullName evidence="4">GGDEF domain-containing protein</fullName>
    </recommendedName>
</protein>
<dbReference type="RefSeq" id="WP_124330231.1">
    <property type="nucleotide sequence ID" value="NZ_BEXT01000001.1"/>
</dbReference>
<dbReference type="AlphaFoldDB" id="A0A401G1P6"/>
<dbReference type="SMART" id="SM00028">
    <property type="entry name" value="TPR"/>
    <property type="match status" value="5"/>
</dbReference>
<dbReference type="InterPro" id="IPR050498">
    <property type="entry name" value="Ycf3"/>
</dbReference>
<name>A0A401G1P6_9BACT</name>
<dbReference type="SUPFAM" id="SSF55073">
    <property type="entry name" value="Nucleotide cyclase"/>
    <property type="match status" value="1"/>
</dbReference>
<sequence>MSSQNQQKRYGKCCSAQGFLYYRADGLPPDDPSPKAPPVGLKALSVRFPRIRIGKAFVEDALARLDAFLAFGVLLVRMDAFDRIERDAGEQYATELLTDTARAVAATCEARSGMWGLIERDLFGCFLPDSGAGACHEAADDIRRTLATSGKETLSVGIAVYPLSQFNRPQTLENCRMALDQAILSGPEGTALFSARSLNVSGDRLYRDGDAAGAAEAFKKALMLDPSDVNVRNSLGVCYGGMGALTSALAEFETTAQTGPENPMPVYNAGLVRLMMKKPDAALDDFNRANDMNTGVFEVAFQTGRLYYEMGEYEQAIVFFENAAKISPGSGPAFRYLGECYLTAGKTAAAFTAYRQAVRLAPDDAVALSVLGYLFGALKDEIEIAFLLCRHSVKIAPENGLCHQWLGRLYMDRGQADEAAAAFESAGTLGCDSRQYLREIREQKTQGILNHEKNCV</sequence>
<dbReference type="Gene3D" id="3.30.70.270">
    <property type="match status" value="1"/>
</dbReference>
<dbReference type="PROSITE" id="PS50293">
    <property type="entry name" value="TPR_REGION"/>
    <property type="match status" value="1"/>
</dbReference>
<evidence type="ECO:0000256" key="3">
    <source>
        <dbReference type="PROSITE-ProRule" id="PRU00339"/>
    </source>
</evidence>